<dbReference type="Gene3D" id="3.40.30.10">
    <property type="entry name" value="Glutaredoxin"/>
    <property type="match status" value="1"/>
</dbReference>
<name>A0A835SUT2_CHLIN</name>
<gene>
    <name evidence="3" type="ORF">HXX76_009145</name>
</gene>
<dbReference type="Gene3D" id="1.20.1050.10">
    <property type="match status" value="1"/>
</dbReference>
<accession>A0A835SUT2</accession>
<feature type="region of interest" description="Disordered" evidence="1">
    <location>
        <begin position="240"/>
        <end position="267"/>
    </location>
</feature>
<comment type="caution">
    <text evidence="3">The sequence shown here is derived from an EMBL/GenBank/DDBJ whole genome shotgun (WGS) entry which is preliminary data.</text>
</comment>
<keyword evidence="4" id="KW-1185">Reference proteome</keyword>
<organism evidence="3 4">
    <name type="scientific">Chlamydomonas incerta</name>
    <dbReference type="NCBI Taxonomy" id="51695"/>
    <lineage>
        <taxon>Eukaryota</taxon>
        <taxon>Viridiplantae</taxon>
        <taxon>Chlorophyta</taxon>
        <taxon>core chlorophytes</taxon>
        <taxon>Chlorophyceae</taxon>
        <taxon>CS clade</taxon>
        <taxon>Chlamydomonadales</taxon>
        <taxon>Chlamydomonadaceae</taxon>
        <taxon>Chlamydomonas</taxon>
    </lineage>
</organism>
<protein>
    <recommendedName>
        <fullName evidence="2">GST N-terminal domain-containing protein</fullName>
    </recommendedName>
</protein>
<evidence type="ECO:0000259" key="2">
    <source>
        <dbReference type="PROSITE" id="PS50404"/>
    </source>
</evidence>
<feature type="domain" description="GST N-terminal" evidence="2">
    <location>
        <begin position="25"/>
        <end position="109"/>
    </location>
</feature>
<dbReference type="Pfam" id="PF13417">
    <property type="entry name" value="GST_N_3"/>
    <property type="match status" value="1"/>
</dbReference>
<dbReference type="PROSITE" id="PS50404">
    <property type="entry name" value="GST_NTER"/>
    <property type="match status" value="1"/>
</dbReference>
<dbReference type="SUPFAM" id="SSF52833">
    <property type="entry name" value="Thioredoxin-like"/>
    <property type="match status" value="1"/>
</dbReference>
<dbReference type="GO" id="GO:0005737">
    <property type="term" value="C:cytoplasm"/>
    <property type="evidence" value="ECO:0007669"/>
    <property type="project" value="TreeGrafter"/>
</dbReference>
<evidence type="ECO:0000256" key="1">
    <source>
        <dbReference type="SAM" id="MobiDB-lite"/>
    </source>
</evidence>
<dbReference type="AlphaFoldDB" id="A0A835SUT2"/>
<dbReference type="InterPro" id="IPR036249">
    <property type="entry name" value="Thioredoxin-like_sf"/>
</dbReference>
<dbReference type="PANTHER" id="PTHR43968">
    <property type="match status" value="1"/>
</dbReference>
<dbReference type="EMBL" id="JAEHOC010000022">
    <property type="protein sequence ID" value="KAG2432226.1"/>
    <property type="molecule type" value="Genomic_DNA"/>
</dbReference>
<dbReference type="PANTHER" id="PTHR43968:SF6">
    <property type="entry name" value="GLUTATHIONE S-TRANSFERASE OMEGA"/>
    <property type="match status" value="1"/>
</dbReference>
<evidence type="ECO:0000313" key="3">
    <source>
        <dbReference type="EMBL" id="KAG2432226.1"/>
    </source>
</evidence>
<dbReference type="InterPro" id="IPR004045">
    <property type="entry name" value="Glutathione_S-Trfase_N"/>
</dbReference>
<evidence type="ECO:0000313" key="4">
    <source>
        <dbReference type="Proteomes" id="UP000650467"/>
    </source>
</evidence>
<proteinExistence type="predicted"/>
<reference evidence="3" key="1">
    <citation type="journal article" date="2020" name="bioRxiv">
        <title>Comparative genomics of Chlamydomonas.</title>
        <authorList>
            <person name="Craig R.J."/>
            <person name="Hasan A.R."/>
            <person name="Ness R.W."/>
            <person name="Keightley P.D."/>
        </authorList>
    </citation>
    <scope>NUCLEOTIDE SEQUENCE</scope>
    <source>
        <strain evidence="3">SAG 7.73</strain>
    </source>
</reference>
<sequence>MAASQLVQPRPLGAAASASAGSRVSVLELYDDPHSEYSAKVKVALHAKGLAWTPLALPCGTTRSPEFRAVNPLGKIPALWVTFEDGRKEMLVESEVILEFLEDAFPAAPPLLPRDALARSKARLVSRFHDLYAEPALRQLYPQVAPSVREPRVVQEAVAGFKERMSELAALLPPVAAAAAAAPDASAAAGVGGSSSGNAFALGALQPGGGLGLGDCAYPALLLYAELILPVLELGTEPGAGRGRGLGSEPRPTADNGSGLVRGDEVRGRGLEGGRGMGAVYAAHPRLWAWRQALWGHPAVQEVFSELRPAAEEWVAMKLKQ</sequence>
<dbReference type="CDD" id="cd00570">
    <property type="entry name" value="GST_N_family"/>
    <property type="match status" value="1"/>
</dbReference>
<dbReference type="Proteomes" id="UP000650467">
    <property type="component" value="Unassembled WGS sequence"/>
</dbReference>
<dbReference type="OrthoDB" id="4951845at2759"/>
<dbReference type="InterPro" id="IPR050983">
    <property type="entry name" value="GST_Omega/HSP26"/>
</dbReference>